<keyword evidence="9" id="KW-0820">tRNA-binding</keyword>
<dbReference type="PANTHER" id="PTHR36427:SF3">
    <property type="entry name" value="LARGE RIBOSOMAL SUBUNIT PROTEIN UL1M"/>
    <property type="match status" value="1"/>
</dbReference>
<keyword evidence="3 9" id="KW-0699">rRNA-binding</keyword>
<evidence type="ECO:0000256" key="6">
    <source>
        <dbReference type="ARBA" id="ARBA00022980"/>
    </source>
</evidence>
<protein>
    <recommendedName>
        <fullName evidence="8 9">Large ribosomal subunit protein uL1</fullName>
    </recommendedName>
</protein>
<keyword evidence="4 9" id="KW-0810">Translation regulation</keyword>
<gene>
    <name evidence="9 11" type="primary">rplA</name>
    <name evidence="11" type="ORF">G3KMM_00504</name>
</gene>
<comment type="similarity">
    <text evidence="1 9">Belongs to the universal ribosomal protein uL1 family.</text>
</comment>
<dbReference type="SUPFAM" id="SSF56808">
    <property type="entry name" value="Ribosomal protein L1"/>
    <property type="match status" value="1"/>
</dbReference>
<comment type="function">
    <text evidence="9">Binds directly to 23S rRNA. The L1 stalk is quite mobile in the ribosome, and is involved in E site tRNA release.</text>
</comment>
<sequence length="304" mass="33364">MAEENIKAEEMVVSETVEVTETPETAEKFAKAGKKSKKHVEEVKAEEERKARAAENKLAELEVKPKGEKPVTRSILERRGKKYQAAYKDIDHAKFYTLAEAIALAVKTNPAKFAATIEIHTRLGVDPRQADQNIRTTLVLPHGNGKEVRVAVFAPEDECKKAKAAGADIAEDTEFIKQLEKGIINFDILISTPAYMPKLGKFARLLGPKGLMPNPKAGTVTADIEKAVKESKAGKIEYRVDKQAIVHLGLGKTNFTEAQLLKNATAFLDSLKSMKPASLKGQYIKSIFVSSTMGPSIAVENIYN</sequence>
<keyword evidence="5 9" id="KW-0694">RNA-binding</keyword>
<dbReference type="PANTHER" id="PTHR36427">
    <property type="entry name" value="54S RIBOSOMAL PROTEIN L1, MITOCHONDRIAL"/>
    <property type="match status" value="1"/>
</dbReference>
<comment type="caution">
    <text evidence="11">The sequence shown here is derived from an EMBL/GenBank/DDBJ whole genome shotgun (WGS) entry which is preliminary data.</text>
</comment>
<reference evidence="11 12" key="2">
    <citation type="journal article" date="2020" name="Cell Rep.">
        <title>Acquisition and Adaptation of Ultra-small Parasitic Reduced Genome Bacteria to Mammalian Hosts.</title>
        <authorList>
            <person name="McLean J.S."/>
            <person name="Bor B."/>
            <person name="Kerns K.A."/>
            <person name="Liu Q."/>
            <person name="To T.T."/>
            <person name="Solden L."/>
            <person name="Hendrickson E.L."/>
            <person name="Wrighton K."/>
            <person name="Shi W."/>
            <person name="He X."/>
        </authorList>
    </citation>
    <scope>NUCLEOTIDE SEQUENCE [LARGE SCALE GENOMIC DNA]</scope>
    <source>
        <strain evidence="11 12">TM7_KMM_G3_1_HOT_351</strain>
    </source>
</reference>
<feature type="region of interest" description="Disordered" evidence="10">
    <location>
        <begin position="17"/>
        <end position="55"/>
    </location>
</feature>
<dbReference type="InterPro" id="IPR016095">
    <property type="entry name" value="Ribosomal_uL1_3-a/b-sand"/>
</dbReference>
<proteinExistence type="inferred from homology"/>
<evidence type="ECO:0000256" key="2">
    <source>
        <dbReference type="ARBA" id="ARBA00022491"/>
    </source>
</evidence>
<organism evidence="11 12">
    <name type="scientific">Candidatus Nanosyncoccus nanoralicus</name>
    <dbReference type="NCBI Taxonomy" id="2171996"/>
    <lineage>
        <taxon>Bacteria</taxon>
        <taxon>Candidatus Saccharimonadota</taxon>
        <taxon>Candidatus Nanosyncoccalia</taxon>
        <taxon>Candidatus Nanosyncoccales</taxon>
        <taxon>Candidatus Nanosyncoccaceae</taxon>
        <taxon>Candidatus Nanosyncoccus</taxon>
    </lineage>
</organism>
<evidence type="ECO:0000256" key="9">
    <source>
        <dbReference type="HAMAP-Rule" id="MF_01318"/>
    </source>
</evidence>
<evidence type="ECO:0000256" key="3">
    <source>
        <dbReference type="ARBA" id="ARBA00022730"/>
    </source>
</evidence>
<keyword evidence="12" id="KW-1185">Reference proteome</keyword>
<name>A0ABY0FJH6_9BACT</name>
<keyword evidence="7 9" id="KW-0687">Ribonucleoprotein</keyword>
<evidence type="ECO:0000256" key="1">
    <source>
        <dbReference type="ARBA" id="ARBA00010531"/>
    </source>
</evidence>
<dbReference type="NCBIfam" id="TIGR01169">
    <property type="entry name" value="rplA_bact"/>
    <property type="match status" value="1"/>
</dbReference>
<dbReference type="Proteomes" id="UP001191004">
    <property type="component" value="Unassembled WGS sequence"/>
</dbReference>
<dbReference type="InterPro" id="IPR005878">
    <property type="entry name" value="Ribosom_uL1_bac-type"/>
</dbReference>
<reference evidence="11 12" key="1">
    <citation type="journal article" date="2018" name="bioRxiv">
        <title>Evidence of independent acquisition and adaption of ultra-small bacteria to human hosts across the highly diverse yet reduced genomes of the phylum Saccharibacteria.</title>
        <authorList>
            <person name="McLean J.S."/>
            <person name="Bor B."/>
            <person name="To T.T."/>
            <person name="Liu Q."/>
            <person name="Kearns K.A."/>
            <person name="Solden L.M."/>
            <person name="Wrighton K.C."/>
            <person name="He X."/>
            <person name="Shi W."/>
        </authorList>
    </citation>
    <scope>NUCLEOTIDE SEQUENCE [LARGE SCALE GENOMIC DNA]</scope>
    <source>
        <strain evidence="11 12">TM7_KMM_G3_1_HOT_351</strain>
    </source>
</reference>
<evidence type="ECO:0000256" key="10">
    <source>
        <dbReference type="SAM" id="MobiDB-lite"/>
    </source>
</evidence>
<dbReference type="EMBL" id="PRLL01000022">
    <property type="protein sequence ID" value="RYC73211.1"/>
    <property type="molecule type" value="Genomic_DNA"/>
</dbReference>
<evidence type="ECO:0000256" key="5">
    <source>
        <dbReference type="ARBA" id="ARBA00022884"/>
    </source>
</evidence>
<keyword evidence="6 9" id="KW-0689">Ribosomal protein</keyword>
<evidence type="ECO:0000256" key="8">
    <source>
        <dbReference type="ARBA" id="ARBA00035241"/>
    </source>
</evidence>
<feature type="compositionally biased region" description="Basic and acidic residues" evidence="10">
    <location>
        <begin position="39"/>
        <end position="55"/>
    </location>
</feature>
<evidence type="ECO:0000256" key="4">
    <source>
        <dbReference type="ARBA" id="ARBA00022845"/>
    </source>
</evidence>
<comment type="subunit">
    <text evidence="9">Part of the 50S ribosomal subunit.</text>
</comment>
<accession>A0ABY0FJH6</accession>
<evidence type="ECO:0000256" key="7">
    <source>
        <dbReference type="ARBA" id="ARBA00023274"/>
    </source>
</evidence>
<dbReference type="Gene3D" id="3.40.50.790">
    <property type="match status" value="1"/>
</dbReference>
<dbReference type="InterPro" id="IPR023674">
    <property type="entry name" value="Ribosomal_uL1-like"/>
</dbReference>
<keyword evidence="2 9" id="KW-0678">Repressor</keyword>
<dbReference type="Pfam" id="PF00687">
    <property type="entry name" value="Ribosomal_L1"/>
    <property type="match status" value="1"/>
</dbReference>
<dbReference type="GO" id="GO:0005840">
    <property type="term" value="C:ribosome"/>
    <property type="evidence" value="ECO:0007669"/>
    <property type="project" value="UniProtKB-KW"/>
</dbReference>
<evidence type="ECO:0000313" key="12">
    <source>
        <dbReference type="Proteomes" id="UP001191004"/>
    </source>
</evidence>
<comment type="function">
    <text evidence="9">Protein L1 is also a translational repressor protein, it controls the translation of the L11 operon by binding to its mRNA.</text>
</comment>
<evidence type="ECO:0000313" key="11">
    <source>
        <dbReference type="EMBL" id="RYC73211.1"/>
    </source>
</evidence>
<dbReference type="CDD" id="cd00403">
    <property type="entry name" value="Ribosomal_L1"/>
    <property type="match status" value="1"/>
</dbReference>
<dbReference type="Gene3D" id="3.30.190.20">
    <property type="match status" value="1"/>
</dbReference>
<dbReference type="HAMAP" id="MF_01318_B">
    <property type="entry name" value="Ribosomal_uL1_B"/>
    <property type="match status" value="1"/>
</dbReference>
<dbReference type="InterPro" id="IPR028364">
    <property type="entry name" value="Ribosomal_uL1/biogenesis"/>
</dbReference>